<evidence type="ECO:0000313" key="3">
    <source>
        <dbReference type="Proteomes" id="UP001307608"/>
    </source>
</evidence>
<dbReference type="SUPFAM" id="SSF101327">
    <property type="entry name" value="YgfB-like"/>
    <property type="match status" value="1"/>
</dbReference>
<proteinExistence type="predicted"/>
<dbReference type="InterPro" id="IPR011978">
    <property type="entry name" value="YgfB-like"/>
</dbReference>
<dbReference type="EMBL" id="AP027271">
    <property type="protein sequence ID" value="BDX02869.1"/>
    <property type="molecule type" value="Genomic_DNA"/>
</dbReference>
<dbReference type="Gene3D" id="1.20.120.740">
    <property type="entry name" value="YgfB uncharacterised protein family UPF0149, PF03695"/>
    <property type="match status" value="1"/>
</dbReference>
<dbReference type="Pfam" id="PF03695">
    <property type="entry name" value="UPF0149"/>
    <property type="match status" value="1"/>
</dbReference>
<sequence>MAHQPLDDLELETLENFLDSDQVHEECQNFVMAHGFLTALSICPTPITEDKWLPVIFEDTPTFENEKQEKQILQYLSRLFVDIQKELESEEGFLIPCELEMGSSPEELSELQEWATGFMEGVFMTESQWFESEKEEVVAELLLPIMVASDLFDDEEVVQIRESEKLTNSCIAQIPEVVTDLFLVLRTEPEKRPFPKAQPKAKTQGNKNKKKGGKR</sequence>
<evidence type="ECO:0000256" key="1">
    <source>
        <dbReference type="SAM" id="MobiDB-lite"/>
    </source>
</evidence>
<dbReference type="Proteomes" id="UP001307608">
    <property type="component" value="Chromosome"/>
</dbReference>
<name>A0ABN6WM21_9GAMM</name>
<organism evidence="2 3">
    <name type="scientific">Marinomonas pontica</name>
    <dbReference type="NCBI Taxonomy" id="264739"/>
    <lineage>
        <taxon>Bacteria</taxon>
        <taxon>Pseudomonadati</taxon>
        <taxon>Pseudomonadota</taxon>
        <taxon>Gammaproteobacteria</taxon>
        <taxon>Oceanospirillales</taxon>
        <taxon>Oceanospirillaceae</taxon>
        <taxon>Marinomonas</taxon>
    </lineage>
</organism>
<dbReference type="NCBIfam" id="TIGR02292">
    <property type="entry name" value="ygfB_yecA"/>
    <property type="match status" value="1"/>
</dbReference>
<evidence type="ECO:0008006" key="4">
    <source>
        <dbReference type="Google" id="ProtNLM"/>
    </source>
</evidence>
<accession>A0ABN6WM21</accession>
<protein>
    <recommendedName>
        <fullName evidence="4">YecA family protein</fullName>
    </recommendedName>
</protein>
<evidence type="ECO:0000313" key="2">
    <source>
        <dbReference type="EMBL" id="BDX02869.1"/>
    </source>
</evidence>
<dbReference type="RefSeq" id="WP_338266927.1">
    <property type="nucleotide sequence ID" value="NZ_AP027271.1"/>
</dbReference>
<dbReference type="InterPro" id="IPR036255">
    <property type="entry name" value="YgfB-like_sf"/>
</dbReference>
<keyword evidence="3" id="KW-1185">Reference proteome</keyword>
<reference evidence="2 3" key="1">
    <citation type="submission" date="2023-01" db="EMBL/GenBank/DDBJ databases">
        <title>Complete genome sequence of Marinomonas pontica strain 200518_36.</title>
        <authorList>
            <person name="Ueki S."/>
            <person name="Gajardo G."/>
            <person name="Maruyama F."/>
        </authorList>
    </citation>
    <scope>NUCLEOTIDE SEQUENCE [LARGE SCALE GENOMIC DNA]</scope>
    <source>
        <strain evidence="2 3">200518_36</strain>
    </source>
</reference>
<gene>
    <name evidence="2" type="ORF">MACH16_16170</name>
</gene>
<feature type="region of interest" description="Disordered" evidence="1">
    <location>
        <begin position="190"/>
        <end position="215"/>
    </location>
</feature>